<evidence type="ECO:0000259" key="1">
    <source>
        <dbReference type="SMART" id="SM00943"/>
    </source>
</evidence>
<sequence>MTTPNTRKKSVSAAAIRHAKLGHYVGPLKPATKVPGSRLGKGWHNKTSNDPKVVSQWYTDHPKDGLFLHLGQSGLIAFDLDVEDLNELPQQIADALRLGLFQRSRGKVDRGHYVFATPESFGNSAGGFAGWGDVRGKNGVIVLAPTIHPVTGEPYELVRGNWDNIPELPAVLRSLIRSGGQQQQPALTASEFEKKVLSLTSGTQHGLLEKHCLRFRVDVADGESRHQAMLRCSLIVMQETREGHYPAADAIARLRQEFEQSFSNRSLGRRSAPAKGEFEGLLRWASAQPTPSETLVELFDSTDELRMIRRYAEEHSVAPVGLLAAGLLRALICLPPRKVLPPIVGKEGPVNLFVALVGPSGAGKGATEDLAQEVFELPDSVLSDLHIGRPGSSEGIAKMYGRMQKALKSKLWKPVYKVSRVLASLPEVDTLAALLGRDGSHLSATLRELWTGSRIGYDYAHVETQFTVGAKRYRFCLLIGVQPERAGTIIQGQAGGLPQRFLWAGVTVPPSSYVRPSGDRSDLNPIQLPEVPGESEDTLAWRDKMLSEAQTAELECLTVPEEAKAQILRARELNLQGLSDDKEGHRLFLQCKIAVGFAVIHGRVDGFSSAHWEQAGLLLEASDTTYRSILHAIAEKRTRGRNDEAREAGRLRGIRSHAEEEAISKQVRERIIDVLGEKESTSQTTLKRRLSRRQREFFDVAIAALKDDKLIGVKRRAMQNGERSTHYFLRSAP</sequence>
<keyword evidence="3" id="KW-1185">Reference proteome</keyword>
<proteinExistence type="predicted"/>
<gene>
    <name evidence="2" type="ORF">G7068_06690</name>
</gene>
<evidence type="ECO:0000313" key="3">
    <source>
        <dbReference type="Proteomes" id="UP000502677"/>
    </source>
</evidence>
<protein>
    <recommendedName>
        <fullName evidence="1">DNA primase/polymerase bifunctional N-terminal domain-containing protein</fullName>
    </recommendedName>
</protein>
<dbReference type="SMART" id="SM00943">
    <property type="entry name" value="Prim-Pol"/>
    <property type="match status" value="1"/>
</dbReference>
<dbReference type="InterPro" id="IPR015330">
    <property type="entry name" value="DNA_primase/pol_bifunc_N"/>
</dbReference>
<dbReference type="EMBL" id="CP049863">
    <property type="protein sequence ID" value="QIK62921.1"/>
    <property type="molecule type" value="Genomic_DNA"/>
</dbReference>
<organism evidence="2 3">
    <name type="scientific">Leucobacter viscericola</name>
    <dbReference type="NCBI Taxonomy" id="2714935"/>
    <lineage>
        <taxon>Bacteria</taxon>
        <taxon>Bacillati</taxon>
        <taxon>Actinomycetota</taxon>
        <taxon>Actinomycetes</taxon>
        <taxon>Micrococcales</taxon>
        <taxon>Microbacteriaceae</taxon>
        <taxon>Leucobacter</taxon>
    </lineage>
</organism>
<dbReference type="Pfam" id="PF09250">
    <property type="entry name" value="Prim-Pol"/>
    <property type="match status" value="1"/>
</dbReference>
<evidence type="ECO:0000313" key="2">
    <source>
        <dbReference type="EMBL" id="QIK62921.1"/>
    </source>
</evidence>
<feature type="domain" description="DNA primase/polymerase bifunctional N-terminal" evidence="1">
    <location>
        <begin position="15"/>
        <end position="172"/>
    </location>
</feature>
<dbReference type="AlphaFoldDB" id="A0A6G7XEX6"/>
<dbReference type="SUPFAM" id="SSF56747">
    <property type="entry name" value="Prim-pol domain"/>
    <property type="match status" value="1"/>
</dbReference>
<dbReference type="CDD" id="cd04859">
    <property type="entry name" value="Prim_Pol"/>
    <property type="match status" value="1"/>
</dbReference>
<dbReference type="RefSeq" id="WP_166290468.1">
    <property type="nucleotide sequence ID" value="NZ_CP049863.1"/>
</dbReference>
<dbReference type="Proteomes" id="UP000502677">
    <property type="component" value="Chromosome"/>
</dbReference>
<dbReference type="KEGG" id="lvi:G7068_06690"/>
<name>A0A6G7XEX6_9MICO</name>
<accession>A0A6G7XEX6</accession>
<reference evidence="2 3" key="1">
    <citation type="submission" date="2020-03" db="EMBL/GenBank/DDBJ databases">
        <title>Leucobacter sp. nov., isolated from beetles.</title>
        <authorList>
            <person name="Hyun D.-W."/>
            <person name="Bae J.-W."/>
        </authorList>
    </citation>
    <scope>NUCLEOTIDE SEQUENCE [LARGE SCALE GENOMIC DNA]</scope>
    <source>
        <strain evidence="2 3">HDW9C</strain>
    </source>
</reference>